<reference evidence="3 4" key="1">
    <citation type="journal article" date="2011" name="Front. Microbiol.">
        <title>Genomic signatures of strain selection and enhancement in Bacillus atrophaeus var. globigii, a historical biowarfare simulant.</title>
        <authorList>
            <person name="Gibbons H.S."/>
            <person name="Broomall S.M."/>
            <person name="McNew L.A."/>
            <person name="Daligault H."/>
            <person name="Chapman C."/>
            <person name="Bruce D."/>
            <person name="Karavis M."/>
            <person name="Krepps M."/>
            <person name="McGregor P.A."/>
            <person name="Hong C."/>
            <person name="Park K.H."/>
            <person name="Akmal A."/>
            <person name="Feldman A."/>
            <person name="Lin J.S."/>
            <person name="Chang W.E."/>
            <person name="Higgs B.W."/>
            <person name="Demirev P."/>
            <person name="Lindquist J."/>
            <person name="Liem A."/>
            <person name="Fochler E."/>
            <person name="Read T.D."/>
            <person name="Tapia R."/>
            <person name="Johnson S."/>
            <person name="Bishop-Lilly K.A."/>
            <person name="Detter C."/>
            <person name="Han C."/>
            <person name="Sozhamannan S."/>
            <person name="Rosenzweig C.N."/>
            <person name="Skowronski E.W."/>
        </authorList>
    </citation>
    <scope>NUCLEOTIDE SEQUENCE [LARGE SCALE GENOMIC DNA]</scope>
    <source>
        <strain evidence="3 4">TPS4-2</strain>
    </source>
</reference>
<evidence type="ECO:0000313" key="3">
    <source>
        <dbReference type="EMBL" id="RUO67984.1"/>
    </source>
</evidence>
<dbReference type="Pfam" id="PF23666">
    <property type="entry name" value="Rcc01698_C"/>
    <property type="match status" value="1"/>
</dbReference>
<evidence type="ECO:0000259" key="1">
    <source>
        <dbReference type="Pfam" id="PF13550"/>
    </source>
</evidence>
<comment type="caution">
    <text evidence="3">The sequence shown here is derived from an EMBL/GenBank/DDBJ whole genome shotgun (WGS) entry which is preliminary data.</text>
</comment>
<dbReference type="InterPro" id="IPR032876">
    <property type="entry name" value="J_dom"/>
</dbReference>
<name>A0A432YXC0_9GAMM</name>
<gene>
    <name evidence="3" type="ORF">CWI73_03770</name>
</gene>
<evidence type="ECO:0000259" key="2">
    <source>
        <dbReference type="Pfam" id="PF23666"/>
    </source>
</evidence>
<sequence length="1067" mass="119665">MFSFLLSFLGPWGMAIGMMIDFVLAATTVEVGRVKEVAQLKVDPGEPIYDIYGDVQVAGTVIYAQPIQERVETRKEGDIAGLGGTTIKEYFYYGKVAVSLGRKIQGIKRIWFDNKVVYERFGGTTSNIDDSSGFVITSNTDNTLFGLRREKEEKNFKFTVYTGGENQPVDPWLKELEADTPAYKDLAYIVFDFDDLYDYGNRYPAVKVECFNYKEDYDPALYIKKVETKSWRLDGKSQKDLSEVLDDPRCNAKYNGEIMPQRLLAGRVDMSNAEPSIYLTSNDRFHGDLNLNGELVKYPNFTTPYGFLEGMLLGESFNNEFYGERLVVLASTKDTIAFYKAEDGAIVIRDKERRKTIVSKSGLSYELIGFCFQDSESFGFFYVDNEVDTDAIYFQSVTLKAGGEYVFDEHYEIFSEYDNNNGTRPPSTSNRLYSLMGSAEGVVCREKGVPFFYYLDSDAGGSVNIYKISDHVLFDSGNASKEYIDREKSNRGSSFTAFAQDGFLYVFSYESVDQGAEEYIVLNKYTRLEEGSGDHEKMSLGYIIQDLCKQANYSSDDIDITSIDKIAVPGYVRDRNTSIKEVLKDLMIAYQFDVVSKGWSLEFKKRKGEVVAEIPLEDVIFKDKKRFSDAISSAEEIPTELEIAYKSKDIDYEVSSQYSRVTFASHTKKQQVGLPLVLTDNQAAQISEIVLTAMWRERNNYEFAVPMKYIYLEVGDVVRVAEKTMRITQSEFSKNGIIEIKAVADSASIYESNKQGVGSEETEARKPEENGLPLVIPLDIPSKTPNLDAPSITLAAYSTKENFSGSAVVMSTDLGDSYQTIANPGSQATVGITTNILQNANPYIFDDESSLTVRVQPWQSLSSITDEEMIAGKNMAAIGKPGRYEIIQFKDVQDNLDGTWTLTKLLRGRLGTEHLIDTHANKDIFVLLDDNVIEVPLDASLLEQDLLFNAKLPGKPIEESTSETITFKGLSSKPLDVVNIEVVDEDDGSKTVNFTPRVLVGGEWKQGAEVDISHLRYIVEIEDEQGQLIDELNLEQPTFNYSGATPATAKISVFNGRRLSREKGVSL</sequence>
<feature type="domain" description="Tip attachment protein J" evidence="1">
    <location>
        <begin position="574"/>
        <end position="728"/>
    </location>
</feature>
<protein>
    <submittedName>
        <fullName evidence="3">Uncharacterized protein</fullName>
    </submittedName>
</protein>
<dbReference type="Proteomes" id="UP000288361">
    <property type="component" value="Unassembled WGS sequence"/>
</dbReference>
<dbReference type="Pfam" id="PF13550">
    <property type="entry name" value="Phage-tail_3"/>
    <property type="match status" value="1"/>
</dbReference>
<dbReference type="InterPro" id="IPR056490">
    <property type="entry name" value="Rcc01698_C"/>
</dbReference>
<proteinExistence type="predicted"/>
<feature type="domain" description="Rcc01698-like C-terminal" evidence="2">
    <location>
        <begin position="828"/>
        <end position="926"/>
    </location>
</feature>
<accession>A0A432YXC0</accession>
<dbReference type="EMBL" id="PIQA01000001">
    <property type="protein sequence ID" value="RUO67984.1"/>
    <property type="molecule type" value="Genomic_DNA"/>
</dbReference>
<organism evidence="3 4">
    <name type="scientific">Idiomarina piscisalsi</name>
    <dbReference type="NCBI Taxonomy" id="1096243"/>
    <lineage>
        <taxon>Bacteria</taxon>
        <taxon>Pseudomonadati</taxon>
        <taxon>Pseudomonadota</taxon>
        <taxon>Gammaproteobacteria</taxon>
        <taxon>Alteromonadales</taxon>
        <taxon>Idiomarinaceae</taxon>
        <taxon>Idiomarina</taxon>
    </lineage>
</organism>
<evidence type="ECO:0000313" key="4">
    <source>
        <dbReference type="Proteomes" id="UP000288361"/>
    </source>
</evidence>
<dbReference type="AlphaFoldDB" id="A0A432YXC0"/>